<dbReference type="EMBL" id="JBHTAX010000006">
    <property type="protein sequence ID" value="MFC7193083.1"/>
    <property type="molecule type" value="Genomic_DNA"/>
</dbReference>
<reference evidence="5 6" key="1">
    <citation type="journal article" date="2019" name="Int. J. Syst. Evol. Microbiol.">
        <title>The Global Catalogue of Microorganisms (GCM) 10K type strain sequencing project: providing services to taxonomists for standard genome sequencing and annotation.</title>
        <authorList>
            <consortium name="The Broad Institute Genomics Platform"/>
            <consortium name="The Broad Institute Genome Sequencing Center for Infectious Disease"/>
            <person name="Wu L."/>
            <person name="Ma J."/>
        </authorList>
    </citation>
    <scope>NUCLEOTIDE SEQUENCE [LARGE SCALE GENOMIC DNA]</scope>
    <source>
        <strain evidence="5 6">RDMS1</strain>
    </source>
</reference>
<dbReference type="GO" id="GO:0016491">
    <property type="term" value="F:oxidoreductase activity"/>
    <property type="evidence" value="ECO:0007669"/>
    <property type="project" value="UniProtKB-KW"/>
</dbReference>
<organism evidence="5 6">
    <name type="scientific">Halocatena marina</name>
    <dbReference type="NCBI Taxonomy" id="2934937"/>
    <lineage>
        <taxon>Archaea</taxon>
        <taxon>Methanobacteriati</taxon>
        <taxon>Methanobacteriota</taxon>
        <taxon>Stenosarchaea group</taxon>
        <taxon>Halobacteria</taxon>
        <taxon>Halobacteriales</taxon>
        <taxon>Natronomonadaceae</taxon>
        <taxon>Halocatena</taxon>
    </lineage>
</organism>
<dbReference type="InterPro" id="IPR036291">
    <property type="entry name" value="NAD(P)-bd_dom_sf"/>
</dbReference>
<keyword evidence="6" id="KW-1185">Reference proteome</keyword>
<name>A0ABD5YV33_9EURY</name>
<evidence type="ECO:0000256" key="2">
    <source>
        <dbReference type="ARBA" id="ARBA00023027"/>
    </source>
</evidence>
<dbReference type="InterPro" id="IPR006140">
    <property type="entry name" value="D-isomer_DH_NAD-bd"/>
</dbReference>
<evidence type="ECO:0000256" key="1">
    <source>
        <dbReference type="ARBA" id="ARBA00023002"/>
    </source>
</evidence>
<feature type="domain" description="D-isomer specific 2-hydroxyacid dehydrogenase NAD-binding" evidence="4">
    <location>
        <begin position="63"/>
        <end position="232"/>
    </location>
</feature>
<protein>
    <submittedName>
        <fullName evidence="5">D-2-hydroxyacid dehydrogenase</fullName>
    </submittedName>
</protein>
<evidence type="ECO:0000313" key="6">
    <source>
        <dbReference type="Proteomes" id="UP001596417"/>
    </source>
</evidence>
<evidence type="ECO:0000256" key="3">
    <source>
        <dbReference type="SAM" id="MobiDB-lite"/>
    </source>
</evidence>
<dbReference type="SUPFAM" id="SSF51735">
    <property type="entry name" value="NAD(P)-binding Rossmann-fold domains"/>
    <property type="match status" value="1"/>
</dbReference>
<dbReference type="PANTHER" id="PTHR43333">
    <property type="entry name" value="2-HACID_DH_C DOMAIN-CONTAINING PROTEIN"/>
    <property type="match status" value="1"/>
</dbReference>
<accession>A0ABD5YV33</accession>
<dbReference type="Pfam" id="PF02826">
    <property type="entry name" value="2-Hacid_dh_C"/>
    <property type="match status" value="1"/>
</dbReference>
<keyword evidence="1" id="KW-0560">Oxidoreductase</keyword>
<dbReference type="AlphaFoldDB" id="A0ABD5YV33"/>
<evidence type="ECO:0000259" key="4">
    <source>
        <dbReference type="Pfam" id="PF02826"/>
    </source>
</evidence>
<sequence>MIDWLDSSVLITVVQIRGITNRQRLAVFGCERHDLSRQGFELTAPSPDITTPRSLGKASGSTAFERGIHTGIRQQQRAVWERYTVGELADATLGIVGVGAIGQRIAELASAIGIQTLGIKRNPDTGGNCVDELFGPEGLYELLLRADYVVLACPLTDETRGLIGREELQTMNEWGVLINIARGDVVDEETLIHALQYGWIRGAALDVFSTEPLPADSPLWKLSNVIVTPHMAGLTPHYMERSAAIIAQNYRTFVAGDLDAMQNRIV</sequence>
<proteinExistence type="predicted"/>
<evidence type="ECO:0000313" key="5">
    <source>
        <dbReference type="EMBL" id="MFC7193083.1"/>
    </source>
</evidence>
<comment type="caution">
    <text evidence="5">The sequence shown here is derived from an EMBL/GenBank/DDBJ whole genome shotgun (WGS) entry which is preliminary data.</text>
</comment>
<gene>
    <name evidence="5" type="ORF">ACFQL7_27110</name>
</gene>
<dbReference type="RefSeq" id="WP_264556792.1">
    <property type="nucleotide sequence ID" value="NZ_CP109982.1"/>
</dbReference>
<dbReference type="Gene3D" id="3.40.50.720">
    <property type="entry name" value="NAD(P)-binding Rossmann-like Domain"/>
    <property type="match status" value="2"/>
</dbReference>
<dbReference type="Proteomes" id="UP001596417">
    <property type="component" value="Unassembled WGS sequence"/>
</dbReference>
<dbReference type="PANTHER" id="PTHR43333:SF1">
    <property type="entry name" value="D-ISOMER SPECIFIC 2-HYDROXYACID DEHYDROGENASE NAD-BINDING DOMAIN-CONTAINING PROTEIN"/>
    <property type="match status" value="1"/>
</dbReference>
<keyword evidence="2" id="KW-0520">NAD</keyword>
<feature type="region of interest" description="Disordered" evidence="3">
    <location>
        <begin position="41"/>
        <end position="60"/>
    </location>
</feature>
<dbReference type="GeneID" id="76059399"/>
<dbReference type="CDD" id="cd05300">
    <property type="entry name" value="2-Hacid_dh_1"/>
    <property type="match status" value="1"/>
</dbReference>